<dbReference type="Proteomes" id="UP000309550">
    <property type="component" value="Unassembled WGS sequence"/>
</dbReference>
<dbReference type="OrthoDB" id="7844820at2"/>
<dbReference type="AlphaFoldDB" id="A0A5S3PBT5"/>
<dbReference type="SUPFAM" id="SSF55729">
    <property type="entry name" value="Acyl-CoA N-acyltransferases (Nat)"/>
    <property type="match status" value="1"/>
</dbReference>
<dbReference type="RefSeq" id="WP_138663127.1">
    <property type="nucleotide sequence ID" value="NZ_VANS01000004.1"/>
</dbReference>
<evidence type="ECO:0000313" key="1">
    <source>
        <dbReference type="EMBL" id="TMM51168.1"/>
    </source>
</evidence>
<organism evidence="1 2">
    <name type="scientific">Sulfitobacter sabulilitoris</name>
    <dbReference type="NCBI Taxonomy" id="2562655"/>
    <lineage>
        <taxon>Bacteria</taxon>
        <taxon>Pseudomonadati</taxon>
        <taxon>Pseudomonadota</taxon>
        <taxon>Alphaproteobacteria</taxon>
        <taxon>Rhodobacterales</taxon>
        <taxon>Roseobacteraceae</taxon>
        <taxon>Sulfitobacter</taxon>
    </lineage>
</organism>
<proteinExistence type="predicted"/>
<protein>
    <submittedName>
        <fullName evidence="1">Uncharacterized protein</fullName>
    </submittedName>
</protein>
<reference evidence="1 2" key="1">
    <citation type="submission" date="2019-05" db="EMBL/GenBank/DDBJ databases">
        <title>Sulfitobacter sabulilitoris sp. nov., isolated from a marine sand.</title>
        <authorList>
            <person name="Yoon J.-H."/>
        </authorList>
    </citation>
    <scope>NUCLEOTIDE SEQUENCE [LARGE SCALE GENOMIC DNA]</scope>
    <source>
        <strain evidence="1 2">HSMS-29</strain>
    </source>
</reference>
<gene>
    <name evidence="1" type="ORF">FDT80_15000</name>
</gene>
<dbReference type="Gene3D" id="3.40.630.30">
    <property type="match status" value="1"/>
</dbReference>
<dbReference type="EMBL" id="VANS01000004">
    <property type="protein sequence ID" value="TMM51168.1"/>
    <property type="molecule type" value="Genomic_DNA"/>
</dbReference>
<sequence length="334" mass="35799">MAITTRPADISDLGAIADLLLTDAKARCALDPGLWSLVRDPATAIASAVRASMDAEAPPFRQQWLVAQAGQAIVGVTHSILLPVPPIYAGAFGPPGLIMEDCHVATGAPPETRRRLLKAAEDDLVKAGARVLLASSVEGGEWAPEYARQGFAPLTMYFAKAGLCQARPRADVRPATPDDVPGLVASSAINREILERLAPRFWQPHDAADDRFAVWMRRSLTLTDRDMFVSDVGGKIQGYAISQPATRFHFPAAHDISDVGVIDDFFHDQMRNPQSLEAEGSGAAALFNAAEAARDSRGDNAILVVCPAAWTSKRTLLAQSGYSNAITWFIKMAG</sequence>
<evidence type="ECO:0000313" key="2">
    <source>
        <dbReference type="Proteomes" id="UP000309550"/>
    </source>
</evidence>
<keyword evidence="2" id="KW-1185">Reference proteome</keyword>
<accession>A0A5S3PBT5</accession>
<name>A0A5S3PBT5_9RHOB</name>
<dbReference type="InterPro" id="IPR016181">
    <property type="entry name" value="Acyl_CoA_acyltransferase"/>
</dbReference>
<comment type="caution">
    <text evidence="1">The sequence shown here is derived from an EMBL/GenBank/DDBJ whole genome shotgun (WGS) entry which is preliminary data.</text>
</comment>